<dbReference type="OrthoDB" id="5651943at2"/>
<organism evidence="1 2">
    <name type="scientific">Fluoribacter dumoffii</name>
    <dbReference type="NCBI Taxonomy" id="463"/>
    <lineage>
        <taxon>Bacteria</taxon>
        <taxon>Pseudomonadati</taxon>
        <taxon>Pseudomonadota</taxon>
        <taxon>Gammaproteobacteria</taxon>
        <taxon>Legionellales</taxon>
        <taxon>Legionellaceae</taxon>
        <taxon>Fluoribacter</taxon>
    </lineage>
</organism>
<gene>
    <name evidence="1" type="ORF">NCTC11370_02262</name>
</gene>
<evidence type="ECO:0008006" key="3">
    <source>
        <dbReference type="Google" id="ProtNLM"/>
    </source>
</evidence>
<dbReference type="STRING" id="1094715.GCA_000236165_02106"/>
<evidence type="ECO:0000313" key="2">
    <source>
        <dbReference type="Proteomes" id="UP000254554"/>
    </source>
</evidence>
<name>A0A377GBH8_9GAMM</name>
<keyword evidence="2" id="KW-1185">Reference proteome</keyword>
<dbReference type="SUPFAM" id="SSF81606">
    <property type="entry name" value="PP2C-like"/>
    <property type="match status" value="1"/>
</dbReference>
<dbReference type="Proteomes" id="UP000254554">
    <property type="component" value="Unassembled WGS sequence"/>
</dbReference>
<sequence length="549" mass="62349">MREKVITGKKIIFSHSVAKDHSKKLSTFISDRFYSVNQSHNSAIVIGSSLSHQDKDIDEDRILDSSGVCVTTDKTGVINGARVTVNDGLGGGAGDPEEDKEIHKVSHWCCEAFLGSEENMETTLASIGSSTSSKHKDYDAHASMAAFTYKHEQEGHYSGEFANIGDGLIVIMDKHHKIKNSLCARHIYRGFNTWTPSSVQMFSSTANKDNVLIRKTLALTEGDIIVSMTDGIWGELATHLISETEDYRDLNLDQKSFEDLLGGLGDASYPSTFSIAQIITNYAMSQSFRRRQTLVELIFEMEQQNFPEKSIKTVSEALAYLDKTGQQKTANTLKDILFHQGLNDGVVYSNTVEIPLEFVMQDLKKRTVGDCSTINVHRVPYQLDELIRCFIIHPQKRLLLLPKLEMAIKSEANLDEAFKRLSREVKQTEIDSSFSELHFKPTFKKEVLDKTHAVLLHYYRLSPHLSNKKHYQQCLTHVKEYLAQENSWEKDEFPLLLSLLDSKLKPQKGIFHTFLGVNQKKLYKEFRKQVELQFLGDESNNKQQLKNEL</sequence>
<evidence type="ECO:0000313" key="1">
    <source>
        <dbReference type="EMBL" id="STO22177.1"/>
    </source>
</evidence>
<dbReference type="RefSeq" id="WP_010654287.1">
    <property type="nucleotide sequence ID" value="NZ_UGGT01000001.1"/>
</dbReference>
<accession>A0A377GBH8</accession>
<reference evidence="1 2" key="1">
    <citation type="submission" date="2018-06" db="EMBL/GenBank/DDBJ databases">
        <authorList>
            <consortium name="Pathogen Informatics"/>
            <person name="Doyle S."/>
        </authorList>
    </citation>
    <scope>NUCLEOTIDE SEQUENCE [LARGE SCALE GENOMIC DNA]</scope>
    <source>
        <strain evidence="1 2">NCTC11370</strain>
    </source>
</reference>
<protein>
    <recommendedName>
        <fullName evidence="3">Phosphocholine hydrolase Lem3</fullName>
    </recommendedName>
</protein>
<proteinExistence type="predicted"/>
<dbReference type="GeneID" id="93293032"/>
<dbReference type="AlphaFoldDB" id="A0A377GBH8"/>
<dbReference type="EMBL" id="UGGT01000001">
    <property type="protein sequence ID" value="STO22177.1"/>
    <property type="molecule type" value="Genomic_DNA"/>
</dbReference>
<dbReference type="InterPro" id="IPR036457">
    <property type="entry name" value="PPM-type-like_dom_sf"/>
</dbReference>